<dbReference type="OrthoDB" id="8775810at2759"/>
<reference evidence="4 5" key="1">
    <citation type="journal article" date="2016" name="Mol. Biol. Evol.">
        <title>Comparative Genomics of Early-Diverging Mushroom-Forming Fungi Provides Insights into the Origins of Lignocellulose Decay Capabilities.</title>
        <authorList>
            <person name="Nagy L.G."/>
            <person name="Riley R."/>
            <person name="Tritt A."/>
            <person name="Adam C."/>
            <person name="Daum C."/>
            <person name="Floudas D."/>
            <person name="Sun H."/>
            <person name="Yadav J.S."/>
            <person name="Pangilinan J."/>
            <person name="Larsson K.H."/>
            <person name="Matsuura K."/>
            <person name="Barry K."/>
            <person name="Labutti K."/>
            <person name="Kuo R."/>
            <person name="Ohm R.A."/>
            <person name="Bhattacharya S.S."/>
            <person name="Shirouzu T."/>
            <person name="Yoshinaga Y."/>
            <person name="Martin F.M."/>
            <person name="Grigoriev I.V."/>
            <person name="Hibbett D.S."/>
        </authorList>
    </citation>
    <scope>NUCLEOTIDE SEQUENCE [LARGE SCALE GENOMIC DNA]</scope>
    <source>
        <strain evidence="4 5">HHB12733</strain>
    </source>
</reference>
<name>A0A165ILI9_9BASI</name>
<organism evidence="4 5">
    <name type="scientific">Calocera cornea HHB12733</name>
    <dbReference type="NCBI Taxonomy" id="1353952"/>
    <lineage>
        <taxon>Eukaryota</taxon>
        <taxon>Fungi</taxon>
        <taxon>Dikarya</taxon>
        <taxon>Basidiomycota</taxon>
        <taxon>Agaricomycotina</taxon>
        <taxon>Dacrymycetes</taxon>
        <taxon>Dacrymycetales</taxon>
        <taxon>Dacrymycetaceae</taxon>
        <taxon>Calocera</taxon>
    </lineage>
</organism>
<dbReference type="GO" id="GO:0005634">
    <property type="term" value="C:nucleus"/>
    <property type="evidence" value="ECO:0007669"/>
    <property type="project" value="TreeGrafter"/>
</dbReference>
<dbReference type="GO" id="GO:0005829">
    <property type="term" value="C:cytosol"/>
    <property type="evidence" value="ECO:0007669"/>
    <property type="project" value="TreeGrafter"/>
</dbReference>
<dbReference type="Gene3D" id="1.25.40.990">
    <property type="match status" value="1"/>
</dbReference>
<keyword evidence="5" id="KW-1185">Reference proteome</keyword>
<dbReference type="InterPro" id="IPR033464">
    <property type="entry name" value="CSN8_PSD8_EIF3K"/>
</dbReference>
<dbReference type="FunFam" id="1.25.40.990:FF:000001">
    <property type="entry name" value="26S proteasome non-ATPase regulatory subunit"/>
    <property type="match status" value="1"/>
</dbReference>
<sequence>MAPPQLVANWERLKAEVVNPKVDQKTIGQLLLQLKIALTEARLLIPSPNSTLEDLVITRDVLELGAFWSVRNKDIPAFDRYFSQLQTFYTDFRNQLPPSPREYPLIGLNLIRLLTQNRIGDFHTTIETLPPSILGDNPFIQHPVHLERWLMEGSYNKVWQEREAAPSEEYKFFVDSLMKTIRQEIASCEEKAYDSLPLSDAMSLLFFTKQSDLVTFAQERGWNVNPSTQIIHFARKTEEKIEIPKEKIIVNSLAYAKELEQIV</sequence>
<evidence type="ECO:0000259" key="3">
    <source>
        <dbReference type="PROSITE" id="PS50250"/>
    </source>
</evidence>
<dbReference type="InterPro" id="IPR006746">
    <property type="entry name" value="26S_Psome_Rpn12"/>
</dbReference>
<dbReference type="EMBL" id="KV423928">
    <property type="protein sequence ID" value="KZT60731.1"/>
    <property type="molecule type" value="Genomic_DNA"/>
</dbReference>
<dbReference type="PANTHER" id="PTHR12387">
    <property type="entry name" value="26S PROTEASOME NON-ATPASE REGULATORY SUBUNIT 8"/>
    <property type="match status" value="1"/>
</dbReference>
<dbReference type="InParanoid" id="A0A165ILI9"/>
<dbReference type="AlphaFoldDB" id="A0A165ILI9"/>
<dbReference type="PROSITE" id="PS50250">
    <property type="entry name" value="PCI"/>
    <property type="match status" value="1"/>
</dbReference>
<dbReference type="Proteomes" id="UP000076842">
    <property type="component" value="Unassembled WGS sequence"/>
</dbReference>
<accession>A0A165ILI9</accession>
<gene>
    <name evidence="4" type="ORF">CALCODRAFT_464997</name>
</gene>
<evidence type="ECO:0000313" key="5">
    <source>
        <dbReference type="Proteomes" id="UP000076842"/>
    </source>
</evidence>
<protein>
    <recommendedName>
        <fullName evidence="3">PCI domain-containing protein</fullName>
    </recommendedName>
</protein>
<feature type="domain" description="PCI" evidence="3">
    <location>
        <begin position="76"/>
        <end position="250"/>
    </location>
</feature>
<dbReference type="FunCoup" id="A0A165ILI9">
    <property type="interactions" value="576"/>
</dbReference>
<dbReference type="GO" id="GO:0008541">
    <property type="term" value="C:proteasome regulatory particle, lid subcomplex"/>
    <property type="evidence" value="ECO:0007669"/>
    <property type="project" value="TreeGrafter"/>
</dbReference>
<dbReference type="InterPro" id="IPR000717">
    <property type="entry name" value="PCI_dom"/>
</dbReference>
<evidence type="ECO:0000313" key="4">
    <source>
        <dbReference type="EMBL" id="KZT60731.1"/>
    </source>
</evidence>
<dbReference type="GO" id="GO:0043161">
    <property type="term" value="P:proteasome-mediated ubiquitin-dependent protein catabolic process"/>
    <property type="evidence" value="ECO:0007669"/>
    <property type="project" value="TreeGrafter"/>
</dbReference>
<dbReference type="STRING" id="1353952.A0A165ILI9"/>
<evidence type="ECO:0000256" key="1">
    <source>
        <dbReference type="ARBA" id="ARBA00009627"/>
    </source>
</evidence>
<comment type="similarity">
    <text evidence="1">Belongs to the proteasome subunit S14 family.</text>
</comment>
<keyword evidence="2" id="KW-0647">Proteasome</keyword>
<proteinExistence type="inferred from homology"/>
<evidence type="ECO:0000256" key="2">
    <source>
        <dbReference type="ARBA" id="ARBA00022942"/>
    </source>
</evidence>
<dbReference type="PANTHER" id="PTHR12387:SF0">
    <property type="entry name" value="26S PROTEASOME NON-ATPASE REGULATORY SUBUNIT 8"/>
    <property type="match status" value="1"/>
</dbReference>
<dbReference type="Pfam" id="PF10075">
    <property type="entry name" value="CSN8_PSD8_EIF3K"/>
    <property type="match status" value="1"/>
</dbReference>